<keyword evidence="4 8" id="KW-0732">Signal</keyword>
<comment type="subunit">
    <text evidence="8">Part of the Bam complex, which is composed of the outer membrane protein BamA, and four lipoproteins BamB, BamC, BamD and BamE.</text>
</comment>
<evidence type="ECO:0000256" key="8">
    <source>
        <dbReference type="HAMAP-Rule" id="MF_01430"/>
    </source>
</evidence>
<organism evidence="11 12">
    <name type="scientific">secondary endosymbiont of Heteropsylla cubana</name>
    <dbReference type="NCBI Taxonomy" id="134287"/>
    <lineage>
        <taxon>Bacteria</taxon>
        <taxon>Pseudomonadati</taxon>
        <taxon>Pseudomonadota</taxon>
        <taxon>Gammaproteobacteria</taxon>
        <taxon>Enterobacterales</taxon>
        <taxon>Enterobacteriaceae</taxon>
        <taxon>aphid secondary symbionts</taxon>
    </lineage>
</organism>
<feature type="domain" description="POTRA" evidence="10">
    <location>
        <begin position="266"/>
        <end position="344"/>
    </location>
</feature>
<comment type="similarity">
    <text evidence="8">Belongs to the BamA family.</text>
</comment>
<dbReference type="HAMAP" id="MF_01430">
    <property type="entry name" value="OM_assembly_BamA"/>
    <property type="match status" value="1"/>
</dbReference>
<dbReference type="KEGG" id="sehc:A35E_00504"/>
<evidence type="ECO:0000313" key="11">
    <source>
        <dbReference type="EMBL" id="AFP85793.1"/>
    </source>
</evidence>
<keyword evidence="12" id="KW-1185">Reference proteome</keyword>
<dbReference type="InterPro" id="IPR000184">
    <property type="entry name" value="Bac_surfAg_D15"/>
</dbReference>
<keyword evidence="7 8" id="KW-0998">Cell outer membrane</keyword>
<evidence type="ECO:0000256" key="2">
    <source>
        <dbReference type="ARBA" id="ARBA00022452"/>
    </source>
</evidence>
<feature type="domain" description="POTRA" evidence="10">
    <location>
        <begin position="347"/>
        <end position="421"/>
    </location>
</feature>
<dbReference type="InterPro" id="IPR034746">
    <property type="entry name" value="POTRA"/>
</dbReference>
<reference evidence="11 12" key="1">
    <citation type="journal article" date="2012" name="Mol. Biol. Evol.">
        <title>Genome reduction and co-evolution between the primary and secondary bacterial symbionts of psyllids.</title>
        <authorList>
            <person name="Sloan D.B."/>
            <person name="Moran N.A."/>
        </authorList>
    </citation>
    <scope>NUCLEOTIDE SEQUENCE [LARGE SCALE GENOMIC DNA]</scope>
    <source>
        <strain evidence="11">Hcub_S</strain>
    </source>
</reference>
<evidence type="ECO:0000256" key="7">
    <source>
        <dbReference type="ARBA" id="ARBA00023237"/>
    </source>
</evidence>
<dbReference type="RefSeq" id="WP_014889090.1">
    <property type="nucleotide sequence ID" value="NC_018420.1"/>
</dbReference>
<dbReference type="GO" id="GO:1990063">
    <property type="term" value="C:Bam protein complex"/>
    <property type="evidence" value="ECO:0007669"/>
    <property type="project" value="TreeGrafter"/>
</dbReference>
<dbReference type="FunFam" id="2.40.160.50:FF:000001">
    <property type="entry name" value="Outer membrane protein assembly factor BamA"/>
    <property type="match status" value="1"/>
</dbReference>
<dbReference type="AlphaFoldDB" id="J3YTK5"/>
<evidence type="ECO:0000256" key="5">
    <source>
        <dbReference type="ARBA" id="ARBA00022737"/>
    </source>
</evidence>
<dbReference type="Pfam" id="PF01103">
    <property type="entry name" value="Omp85"/>
    <property type="match status" value="1"/>
</dbReference>
<feature type="domain" description="POTRA" evidence="10">
    <location>
        <begin position="92"/>
        <end position="172"/>
    </location>
</feature>
<dbReference type="InterPro" id="IPR023707">
    <property type="entry name" value="OM_assembly_BamA"/>
</dbReference>
<dbReference type="GO" id="GO:0043165">
    <property type="term" value="P:Gram-negative-bacterium-type cell outer membrane assembly"/>
    <property type="evidence" value="ECO:0007669"/>
    <property type="project" value="UniProtKB-UniRule"/>
</dbReference>
<dbReference type="PATRIC" id="fig|134287.3.peg.476"/>
<dbReference type="EMBL" id="CP003547">
    <property type="protein sequence ID" value="AFP85793.1"/>
    <property type="molecule type" value="Genomic_DNA"/>
</dbReference>
<comment type="subcellular location">
    <subcellularLocation>
        <location evidence="8">Cell outer membrane</location>
    </subcellularLocation>
    <subcellularLocation>
        <location evidence="1">Membrane</location>
    </subcellularLocation>
</comment>
<keyword evidence="2 8" id="KW-1134">Transmembrane beta strand</keyword>
<evidence type="ECO:0000259" key="10">
    <source>
        <dbReference type="PROSITE" id="PS51779"/>
    </source>
</evidence>
<dbReference type="Proteomes" id="UP000003937">
    <property type="component" value="Chromosome"/>
</dbReference>
<sequence precursor="true">MSIKKLFILLLLLTSPSIYAEKGFIVKKIHFEGLHRVSVSTALLSIPIKIGIEIQDKDITNTIHALLATGHFEDIRVLRDQSILIIQVKEYPIISRITFIGNKTIKKDLLKQSLDNQDIRVGEPLHFSKIFNTKKSLEDFFYSSGKYNTTINIEVIPVPNNRVDLNLVFKESASAKIQKINIVGNHVFTTNELVSKFKLHNEIPLWGVVRDRIYCKQKLADDLNILRNFYLEHGYVCFNIYSTQISYTPDRNSIYITINITEGSQYKLSDIVLDGNMGEYSTKIRQLIQLKRGTIYNGSHIASILNSIKQLLDSYGHAYPRVAIQHKINEKDNTVKLYINVDIGERFYVRQIHFKGNNITKDVVLRREMRQMEGSWLSNNLIRQGKKRINRLGYCEIIESEMQPVSSSPGQVDLIYKVRESNTGSINLGVGMGTESGVSFQCGIHQDNWLGTGNAIGFSGTKNDYQTYADLSMTNPYFTIDGISLAGKIFYNYFHADDADLSDYNLRSYSSGATLGFPISEINMLHFGLDYVHNELNNIQPQVTRWRYLNSVDVTPKVMFSNNKNSDSSIVANDLFLSMSWNYNNLNRGFFPTSGSRATLNAKVTLPGSDNEYYKITCDANHYFPMNKMDTWVLLVRLRSGYGGSLRRKEMPFYDNFYAGGANTVRGFGSNTIGPKATYYNCNTHHTQCSDCKLINSSDAIGGNAMVIASAELIVPTPLLSKKYPHSIRTSLFIDSGTVWDSNWNNTIDTRKAGILDYSDKSNIRISTGIALKWISPLGPLVFSYAKPIKKYNSDKLEQFQFNIGKTW</sequence>
<gene>
    <name evidence="8" type="primary">bamA</name>
    <name evidence="11" type="ORF">A35E_00504</name>
</gene>
<keyword evidence="3 8" id="KW-0812">Transmembrane</keyword>
<accession>J3YTK5</accession>
<dbReference type="NCBIfam" id="NF008287">
    <property type="entry name" value="PRK11067.1"/>
    <property type="match status" value="1"/>
</dbReference>
<dbReference type="OrthoDB" id="9803054at2"/>
<dbReference type="InterPro" id="IPR010827">
    <property type="entry name" value="BamA/TamA_POTRA"/>
</dbReference>
<dbReference type="Gene3D" id="3.10.20.310">
    <property type="entry name" value="membrane protein fhac"/>
    <property type="match status" value="5"/>
</dbReference>
<dbReference type="Gene3D" id="2.40.160.50">
    <property type="entry name" value="membrane protein fhac: a member of the omp85/tpsb transporter family"/>
    <property type="match status" value="1"/>
</dbReference>
<evidence type="ECO:0000313" key="12">
    <source>
        <dbReference type="Proteomes" id="UP000003937"/>
    </source>
</evidence>
<dbReference type="PROSITE" id="PS51779">
    <property type="entry name" value="POTRA"/>
    <property type="match status" value="5"/>
</dbReference>
<feature type="domain" description="POTRA" evidence="10">
    <location>
        <begin position="175"/>
        <end position="263"/>
    </location>
</feature>
<dbReference type="InterPro" id="IPR039910">
    <property type="entry name" value="D15-like"/>
</dbReference>
<dbReference type="HOGENOM" id="CLU_007664_1_0_6"/>
<dbReference type="FunFam" id="3.10.20.310:FF:000002">
    <property type="entry name" value="Outer membrane protein assembly factor BamA"/>
    <property type="match status" value="1"/>
</dbReference>
<evidence type="ECO:0000256" key="6">
    <source>
        <dbReference type="ARBA" id="ARBA00023136"/>
    </source>
</evidence>
<evidence type="ECO:0000256" key="9">
    <source>
        <dbReference type="NCBIfam" id="TIGR03303"/>
    </source>
</evidence>
<evidence type="ECO:0000256" key="3">
    <source>
        <dbReference type="ARBA" id="ARBA00022692"/>
    </source>
</evidence>
<dbReference type="Pfam" id="PF07244">
    <property type="entry name" value="POTRA"/>
    <property type="match status" value="4"/>
</dbReference>
<proteinExistence type="inferred from homology"/>
<dbReference type="PIRSF" id="PIRSF006076">
    <property type="entry name" value="OM_assembly_OMP85"/>
    <property type="match status" value="1"/>
</dbReference>
<dbReference type="PANTHER" id="PTHR12815:SF23">
    <property type="entry name" value="OUTER MEMBRANE PROTEIN ASSEMBLY FACTOR BAMA"/>
    <property type="match status" value="1"/>
</dbReference>
<feature type="domain" description="POTRA" evidence="10">
    <location>
        <begin position="24"/>
        <end position="91"/>
    </location>
</feature>
<dbReference type="PANTHER" id="PTHR12815">
    <property type="entry name" value="SORTING AND ASSEMBLY MACHINERY SAMM50 PROTEIN FAMILY MEMBER"/>
    <property type="match status" value="1"/>
</dbReference>
<dbReference type="GO" id="GO:0051205">
    <property type="term" value="P:protein insertion into membrane"/>
    <property type="evidence" value="ECO:0007669"/>
    <property type="project" value="UniProtKB-UniRule"/>
</dbReference>
<keyword evidence="6 8" id="KW-0472">Membrane</keyword>
<comment type="function">
    <text evidence="8">Part of the outer membrane protein assembly complex, which is involved in assembly and insertion of beta-barrel proteins into the outer membrane. Constitutes, with BamD, the core component of the assembly machinery.</text>
</comment>
<name>J3YTK5_9ENTR</name>
<evidence type="ECO:0000256" key="4">
    <source>
        <dbReference type="ARBA" id="ARBA00022729"/>
    </source>
</evidence>
<keyword evidence="5 8" id="KW-0677">Repeat</keyword>
<protein>
    <recommendedName>
        <fullName evidence="8 9">Outer membrane protein assembly factor BamA</fullName>
    </recommendedName>
</protein>
<evidence type="ECO:0000256" key="1">
    <source>
        <dbReference type="ARBA" id="ARBA00004370"/>
    </source>
</evidence>
<dbReference type="STRING" id="134287.A35E_00504"/>
<dbReference type="NCBIfam" id="TIGR03303">
    <property type="entry name" value="OM_YaeT"/>
    <property type="match status" value="1"/>
</dbReference>